<feature type="compositionally biased region" description="Polar residues" evidence="12">
    <location>
        <begin position="230"/>
        <end position="258"/>
    </location>
</feature>
<feature type="compositionally biased region" description="Low complexity" evidence="12">
    <location>
        <begin position="738"/>
        <end position="751"/>
    </location>
</feature>
<evidence type="ECO:0000256" key="9">
    <source>
        <dbReference type="ARBA" id="ARBA00023136"/>
    </source>
</evidence>
<evidence type="ECO:0000256" key="11">
    <source>
        <dbReference type="PROSITE-ProRule" id="PRU01094"/>
    </source>
</evidence>
<dbReference type="GO" id="GO:0015297">
    <property type="term" value="F:antiporter activity"/>
    <property type="evidence" value="ECO:0007669"/>
    <property type="project" value="UniProtKB-KW"/>
</dbReference>
<feature type="region of interest" description="Disordered" evidence="12">
    <location>
        <begin position="611"/>
        <end position="660"/>
    </location>
</feature>
<evidence type="ECO:0000256" key="2">
    <source>
        <dbReference type="ARBA" id="ARBA00009584"/>
    </source>
</evidence>
<gene>
    <name evidence="15" type="ORF">PHSY_005767</name>
</gene>
<organism evidence="15 16">
    <name type="scientific">Pseudozyma hubeiensis (strain SY62)</name>
    <name type="common">Yeast</name>
    <dbReference type="NCBI Taxonomy" id="1305764"/>
    <lineage>
        <taxon>Eukaryota</taxon>
        <taxon>Fungi</taxon>
        <taxon>Dikarya</taxon>
        <taxon>Basidiomycota</taxon>
        <taxon>Ustilaginomycotina</taxon>
        <taxon>Ustilaginomycetes</taxon>
        <taxon>Ustilaginales</taxon>
        <taxon>Ustilaginaceae</taxon>
        <taxon>Pseudozyma</taxon>
    </lineage>
</organism>
<dbReference type="PROSITE" id="PS51758">
    <property type="entry name" value="LETM1_RBD"/>
    <property type="match status" value="1"/>
</dbReference>
<evidence type="ECO:0000256" key="7">
    <source>
        <dbReference type="ARBA" id="ARBA00022989"/>
    </source>
</evidence>
<keyword evidence="4" id="KW-0050">Antiport</keyword>
<comment type="subcellular location">
    <subcellularLocation>
        <location evidence="1">Mitochondrion inner membrane</location>
        <topology evidence="1">Single-pass membrane protein</topology>
    </subcellularLocation>
</comment>
<feature type="domain" description="EF-hand" evidence="13">
    <location>
        <begin position="805"/>
        <end position="840"/>
    </location>
</feature>
<keyword evidence="4" id="KW-0813">Transport</keyword>
<dbReference type="Pfam" id="PF13499">
    <property type="entry name" value="EF-hand_7"/>
    <property type="match status" value="1"/>
</dbReference>
<dbReference type="GO" id="GO:0005509">
    <property type="term" value="F:calcium ion binding"/>
    <property type="evidence" value="ECO:0007669"/>
    <property type="project" value="InterPro"/>
</dbReference>
<dbReference type="GO" id="GO:0030003">
    <property type="term" value="P:intracellular monoatomic cation homeostasis"/>
    <property type="evidence" value="ECO:0007669"/>
    <property type="project" value="TreeGrafter"/>
</dbReference>
<feature type="region of interest" description="Disordered" evidence="12">
    <location>
        <begin position="176"/>
        <end position="274"/>
    </location>
</feature>
<dbReference type="STRING" id="1305764.R9P9W3"/>
<dbReference type="GO" id="GO:0043022">
    <property type="term" value="F:ribosome binding"/>
    <property type="evidence" value="ECO:0007669"/>
    <property type="project" value="InterPro"/>
</dbReference>
<dbReference type="InterPro" id="IPR044202">
    <property type="entry name" value="LETM1/MDM38-like"/>
</dbReference>
<dbReference type="GeneID" id="24111044"/>
<evidence type="ECO:0000313" key="16">
    <source>
        <dbReference type="Proteomes" id="UP000014071"/>
    </source>
</evidence>
<keyword evidence="5" id="KW-0812">Transmembrane</keyword>
<dbReference type="OrthoDB" id="275278at2759"/>
<dbReference type="eggNOG" id="KOG1043">
    <property type="taxonomic scope" value="Eukaryota"/>
</dbReference>
<keyword evidence="9" id="KW-0472">Membrane</keyword>
<evidence type="ECO:0000256" key="5">
    <source>
        <dbReference type="ARBA" id="ARBA00022692"/>
    </source>
</evidence>
<protein>
    <recommendedName>
        <fullName evidence="3">Mitochondrial proton/calcium exchanger protein</fullName>
    </recommendedName>
    <alternativeName>
        <fullName evidence="10">Leucine zipper-EF-hand-containing transmembrane protein 1</fullName>
    </alternativeName>
</protein>
<name>R9P9W3_PSEHS</name>
<feature type="domain" description="Letm1 RBD" evidence="14">
    <location>
        <begin position="381"/>
        <end position="577"/>
    </location>
</feature>
<dbReference type="PANTHER" id="PTHR14009:SF1">
    <property type="entry name" value="MITOCHONDRIAL PROTON_CALCIUM EXCHANGER PROTEIN"/>
    <property type="match status" value="1"/>
</dbReference>
<keyword evidence="16" id="KW-1185">Reference proteome</keyword>
<dbReference type="InterPro" id="IPR011992">
    <property type="entry name" value="EF-hand-dom_pair"/>
</dbReference>
<dbReference type="InterPro" id="IPR033122">
    <property type="entry name" value="LETM1-like_RBD"/>
</dbReference>
<dbReference type="AlphaFoldDB" id="R9P9W3"/>
<dbReference type="EMBL" id="DF238816">
    <property type="protein sequence ID" value="GAC98178.1"/>
    <property type="molecule type" value="Genomic_DNA"/>
</dbReference>
<feature type="compositionally biased region" description="Low complexity" evidence="12">
    <location>
        <begin position="697"/>
        <end position="731"/>
    </location>
</feature>
<feature type="compositionally biased region" description="Low complexity" evidence="12">
    <location>
        <begin position="182"/>
        <end position="194"/>
    </location>
</feature>
<feature type="region of interest" description="Disordered" evidence="12">
    <location>
        <begin position="854"/>
        <end position="874"/>
    </location>
</feature>
<proteinExistence type="inferred from homology"/>
<dbReference type="RefSeq" id="XP_012191765.1">
    <property type="nucleotide sequence ID" value="XM_012336375.1"/>
</dbReference>
<dbReference type="PANTHER" id="PTHR14009">
    <property type="entry name" value="LEUCINE ZIPPER-EF-HAND CONTAINING TRANSMEMBRANE PROTEIN"/>
    <property type="match status" value="1"/>
</dbReference>
<comment type="similarity">
    <text evidence="2">Belongs to the LETM1 family.</text>
</comment>
<evidence type="ECO:0000256" key="1">
    <source>
        <dbReference type="ARBA" id="ARBA00004434"/>
    </source>
</evidence>
<accession>R9P9W3</accession>
<reference evidence="16" key="1">
    <citation type="journal article" date="2013" name="Genome Announc.">
        <title>Draft genome sequence of the basidiomycetous yeast-like fungus Pseudozyma hubeiensis SY62, which produces an abundant amount of the biosurfactant mannosylerythritol lipids.</title>
        <authorList>
            <person name="Konishi M."/>
            <person name="Hatada Y."/>
            <person name="Horiuchi J."/>
        </authorList>
    </citation>
    <scope>NUCLEOTIDE SEQUENCE [LARGE SCALE GENOMIC DNA]</scope>
    <source>
        <strain evidence="16">SY62</strain>
    </source>
</reference>
<feature type="compositionally biased region" description="Basic and acidic residues" evidence="12">
    <location>
        <begin position="619"/>
        <end position="660"/>
    </location>
</feature>
<keyword evidence="6" id="KW-0999">Mitochondrion inner membrane</keyword>
<evidence type="ECO:0000256" key="8">
    <source>
        <dbReference type="ARBA" id="ARBA00023128"/>
    </source>
</evidence>
<dbReference type="Proteomes" id="UP000014071">
    <property type="component" value="Unassembled WGS sequence"/>
</dbReference>
<evidence type="ECO:0000256" key="6">
    <source>
        <dbReference type="ARBA" id="ARBA00022792"/>
    </source>
</evidence>
<feature type="compositionally biased region" description="Basic and acidic residues" evidence="12">
    <location>
        <begin position="261"/>
        <end position="273"/>
    </location>
</feature>
<keyword evidence="8 11" id="KW-0496">Mitochondrion</keyword>
<keyword evidence="7" id="KW-1133">Transmembrane helix</keyword>
<dbReference type="InterPro" id="IPR002048">
    <property type="entry name" value="EF_hand_dom"/>
</dbReference>
<dbReference type="PROSITE" id="PS50222">
    <property type="entry name" value="EF_HAND_2"/>
    <property type="match status" value="1"/>
</dbReference>
<evidence type="ECO:0000259" key="14">
    <source>
        <dbReference type="PROSITE" id="PS51758"/>
    </source>
</evidence>
<dbReference type="HOGENOM" id="CLU_008958_4_0_1"/>
<evidence type="ECO:0000256" key="12">
    <source>
        <dbReference type="SAM" id="MobiDB-lite"/>
    </source>
</evidence>
<feature type="compositionally biased region" description="Basic and acidic residues" evidence="12">
    <location>
        <begin position="856"/>
        <end position="874"/>
    </location>
</feature>
<dbReference type="SUPFAM" id="SSF47473">
    <property type="entry name" value="EF-hand"/>
    <property type="match status" value="1"/>
</dbReference>
<evidence type="ECO:0000256" key="4">
    <source>
        <dbReference type="ARBA" id="ARBA00022449"/>
    </source>
</evidence>
<dbReference type="Pfam" id="PF07766">
    <property type="entry name" value="LETM1_RBD"/>
    <property type="match status" value="1"/>
</dbReference>
<dbReference type="GO" id="GO:0005743">
    <property type="term" value="C:mitochondrial inner membrane"/>
    <property type="evidence" value="ECO:0007669"/>
    <property type="project" value="UniProtKB-SubCell"/>
</dbReference>
<feature type="region of interest" description="Disordered" evidence="12">
    <location>
        <begin position="696"/>
        <end position="757"/>
    </location>
</feature>
<evidence type="ECO:0000256" key="3">
    <source>
        <dbReference type="ARBA" id="ARBA00020557"/>
    </source>
</evidence>
<evidence type="ECO:0000259" key="13">
    <source>
        <dbReference type="PROSITE" id="PS50222"/>
    </source>
</evidence>
<evidence type="ECO:0000256" key="10">
    <source>
        <dbReference type="ARBA" id="ARBA00031360"/>
    </source>
</evidence>
<dbReference type="Gene3D" id="1.10.238.10">
    <property type="entry name" value="EF-hand"/>
    <property type="match status" value="1"/>
</dbReference>
<sequence>MNWGALSFPLRSLSDVLRRSCCRSQELRCIRLLCTDASRARHAEYGIRHTSALARQAQGRILLTSLANSRAPSFTRPSTFASRLRYTRPCRQRKYLDMASASSSYLAAKSLAWASGSLAAAGRARPSLRPGSQVDVLQIFVPGLRPPASSFSTAVTKHYHQRRKVEETQALLHRRFVRHQSTETQQRSSTSSQSGNHNYPPPGTLSKDAKAAPSTSYEGQSAGAPPKAPQTISPLPASTNTAAELGSAANQTAASQTMLAEQKEKEKELEAQKPKGPLGARIWAKVKEEAIHYWHGSKLLAKEVRISWRLLRRLMLGYSLTRRERRQLKRTFADLLRLIPFVPFIIIPAGELLLPVAIKIFPNMLPSTFESKFSVEEKRRGLIKVRLEMAKFLQETIKEGGLQATDKVKTSEEFKEFFRKVRSTGESPSNDDIIKVAQLFEDDLTLDNLTRPQLVSVCRYMQINAFGTDNYLRYQIRHKLNRIRQDDIVIGHEGVDNLSQPELVSACQNRGIQTINLSEDRLRQELQQWIDLHVRNKISGTLLVLSKAFNYVAAGNNDSNAQSHLRSLELTLSSLPDNLVNEAELSVNSEGATNKQRLEVLQQQEELIEDEAEQEQEEAAAREADKERRNAEKARLAREEEEARSLLPKKETDPATEDARMTNEQLTELGEALSILSAKSSVLKEREELRQLIQEVSGSEASATASAEEKAATTTAASSGSSAEASSSSTTDAEKSESAPSSASSSSSTRSMTKRIKSMLEKIDSQLEEYDRDVGSRMNLIEASHTGKISVDDLEQALRLIKHKPEDEVIEKIVDKLDVDHDGLVPLDDVLELARAETGLGILRDEGVKEIQAQGKEIRKGDGRKPKKSDIVEE</sequence>
<evidence type="ECO:0000313" key="15">
    <source>
        <dbReference type="EMBL" id="GAC98178.1"/>
    </source>
</evidence>